<gene>
    <name evidence="6" type="ORF">ABVK25_000999</name>
</gene>
<dbReference type="PANTHER" id="PTHR17598">
    <property type="entry name" value="DNA POLYMERASE DELTA SUBUNIT 3"/>
    <property type="match status" value="1"/>
</dbReference>
<evidence type="ECO:0000256" key="2">
    <source>
        <dbReference type="ARBA" id="ARBA00017589"/>
    </source>
</evidence>
<feature type="compositionally biased region" description="Basic and acidic residues" evidence="5">
    <location>
        <begin position="282"/>
        <end position="294"/>
    </location>
</feature>
<evidence type="ECO:0000256" key="5">
    <source>
        <dbReference type="SAM" id="MobiDB-lite"/>
    </source>
</evidence>
<feature type="region of interest" description="Disordered" evidence="5">
    <location>
        <begin position="139"/>
        <end position="348"/>
    </location>
</feature>
<dbReference type="EMBL" id="JBHFEH010000002">
    <property type="protein sequence ID" value="KAL2058273.1"/>
    <property type="molecule type" value="Genomic_DNA"/>
</dbReference>
<feature type="compositionally biased region" description="Basic residues" evidence="5">
    <location>
        <begin position="335"/>
        <end position="348"/>
    </location>
</feature>
<keyword evidence="7" id="KW-1185">Reference proteome</keyword>
<name>A0ABR4BKD8_9LECA</name>
<dbReference type="InterPro" id="IPR019038">
    <property type="entry name" value="POLD3"/>
</dbReference>
<organism evidence="6 7">
    <name type="scientific">Lepraria finkii</name>
    <dbReference type="NCBI Taxonomy" id="1340010"/>
    <lineage>
        <taxon>Eukaryota</taxon>
        <taxon>Fungi</taxon>
        <taxon>Dikarya</taxon>
        <taxon>Ascomycota</taxon>
        <taxon>Pezizomycotina</taxon>
        <taxon>Lecanoromycetes</taxon>
        <taxon>OSLEUM clade</taxon>
        <taxon>Lecanoromycetidae</taxon>
        <taxon>Lecanorales</taxon>
        <taxon>Lecanorineae</taxon>
        <taxon>Stereocaulaceae</taxon>
        <taxon>Lepraria</taxon>
    </lineage>
</organism>
<dbReference type="Pfam" id="PF09507">
    <property type="entry name" value="CDC27"/>
    <property type="match status" value="1"/>
</dbReference>
<feature type="region of interest" description="Disordered" evidence="5">
    <location>
        <begin position="68"/>
        <end position="104"/>
    </location>
</feature>
<accession>A0ABR4BKD8</accession>
<feature type="compositionally biased region" description="Polar residues" evidence="5">
    <location>
        <begin position="164"/>
        <end position="188"/>
    </location>
</feature>
<dbReference type="Gene3D" id="3.90.1030.20">
    <property type="entry name" value="DNA polymerase delta, p66 (Cdc27) subunit, wHTH domain"/>
    <property type="match status" value="1"/>
</dbReference>
<protein>
    <recommendedName>
        <fullName evidence="2">DNA polymerase delta subunit 3</fullName>
    </recommendedName>
</protein>
<feature type="compositionally biased region" description="Polar residues" evidence="5">
    <location>
        <begin position="85"/>
        <end position="97"/>
    </location>
</feature>
<evidence type="ECO:0000313" key="7">
    <source>
        <dbReference type="Proteomes" id="UP001590951"/>
    </source>
</evidence>
<comment type="subcellular location">
    <subcellularLocation>
        <location evidence="1">Nucleus</location>
    </subcellularLocation>
</comment>
<dbReference type="InterPro" id="IPR041913">
    <property type="entry name" value="POLD3_sf"/>
</dbReference>
<feature type="compositionally biased region" description="Polar residues" evidence="5">
    <location>
        <begin position="196"/>
        <end position="205"/>
    </location>
</feature>
<evidence type="ECO:0000313" key="6">
    <source>
        <dbReference type="EMBL" id="KAL2058273.1"/>
    </source>
</evidence>
<comment type="caution">
    <text evidence="6">The sequence shown here is derived from an EMBL/GenBank/DDBJ whole genome shotgun (WGS) entry which is preliminary data.</text>
</comment>
<feature type="compositionally biased region" description="Polar residues" evidence="5">
    <location>
        <begin position="306"/>
        <end position="323"/>
    </location>
</feature>
<dbReference type="PANTHER" id="PTHR17598:SF13">
    <property type="entry name" value="DNA POLYMERASE DELTA SUBUNIT 3"/>
    <property type="match status" value="1"/>
</dbReference>
<keyword evidence="4" id="KW-0539">Nucleus</keyword>
<dbReference type="Proteomes" id="UP001590951">
    <property type="component" value="Unassembled WGS sequence"/>
</dbReference>
<evidence type="ECO:0000256" key="4">
    <source>
        <dbReference type="ARBA" id="ARBA00023242"/>
    </source>
</evidence>
<keyword evidence="3" id="KW-0235">DNA replication</keyword>
<proteinExistence type="predicted"/>
<reference evidence="6 7" key="1">
    <citation type="submission" date="2024-09" db="EMBL/GenBank/DDBJ databases">
        <title>Rethinking Asexuality: The Enigmatic Case of Functional Sexual Genes in Lepraria (Stereocaulaceae).</title>
        <authorList>
            <person name="Doellman M."/>
            <person name="Sun Y."/>
            <person name="Barcenas-Pena A."/>
            <person name="Lumbsch H.T."/>
            <person name="Grewe F."/>
        </authorList>
    </citation>
    <scope>NUCLEOTIDE SEQUENCE [LARGE SCALE GENOMIC DNA]</scope>
    <source>
        <strain evidence="6 7">Grewe 0041</strain>
    </source>
</reference>
<evidence type="ECO:0000256" key="3">
    <source>
        <dbReference type="ARBA" id="ARBA00022705"/>
    </source>
</evidence>
<sequence length="388" mass="42984">MAPDPKTFLAASVLNDGKIVSYRSLSRELKVHSNVAKKMLYDFHQRQTSKKPGSVHATFLVDGVSKVTNEPSVNGHQKDGEDMHMQSSPYMNSSMPQEENEEDRIPTRSIVLAREEDLEVVKSEFEQLHSIHIYSLGPSSVQRRSGRRPPAPTVPAVRSKELASSRSQEPKNPSTKSTLSSDRPSSSGKAGRATPQPDSKLSSKPATLKREQSDIFKSFSKPKTKSKREDTGSFTGASPAPSAAQPDKKTVHEDEPMKDASEDEQVDDFITEHKTSSKQGKSHSERAAELRKMMDEEDEEMEDTANEPSQESAPIDAPTSQKEASPEPAVVVTGGRRRGRRKVMKKKTIKDDEGYLDSFYTITSPWRASILTSSPYSHKRKASMGILL</sequence>
<evidence type="ECO:0000256" key="1">
    <source>
        <dbReference type="ARBA" id="ARBA00004123"/>
    </source>
</evidence>
<feature type="compositionally biased region" description="Acidic residues" evidence="5">
    <location>
        <begin position="295"/>
        <end position="305"/>
    </location>
</feature>
<feature type="compositionally biased region" description="Basic and acidic residues" evidence="5">
    <location>
        <begin position="246"/>
        <end position="260"/>
    </location>
</feature>